<gene>
    <name evidence="7" type="ORF">GBL_1005</name>
</gene>
<evidence type="ECO:0000256" key="5">
    <source>
        <dbReference type="SAM" id="Phobius"/>
    </source>
</evidence>
<keyword evidence="3 5" id="KW-1133">Transmembrane helix</keyword>
<evidence type="ECO:0000313" key="8">
    <source>
        <dbReference type="Proteomes" id="UP000016424"/>
    </source>
</evidence>
<feature type="transmembrane region" description="Helical" evidence="5">
    <location>
        <begin position="64"/>
        <end position="89"/>
    </location>
</feature>
<proteinExistence type="predicted"/>
<evidence type="ECO:0000256" key="2">
    <source>
        <dbReference type="ARBA" id="ARBA00022692"/>
    </source>
</evidence>
<keyword evidence="1" id="KW-1003">Cell membrane</keyword>
<organism evidence="7 8">
    <name type="scientific">Geobacillus kaustophilus GBlys</name>
    <dbReference type="NCBI Taxonomy" id="1337888"/>
    <lineage>
        <taxon>Bacteria</taxon>
        <taxon>Bacillati</taxon>
        <taxon>Bacillota</taxon>
        <taxon>Bacilli</taxon>
        <taxon>Bacillales</taxon>
        <taxon>Anoxybacillaceae</taxon>
        <taxon>Geobacillus</taxon>
        <taxon>Geobacillus thermoleovorans group</taxon>
    </lineage>
</organism>
<dbReference type="Proteomes" id="UP000016424">
    <property type="component" value="Unassembled WGS sequence"/>
</dbReference>
<evidence type="ECO:0000256" key="4">
    <source>
        <dbReference type="ARBA" id="ARBA00023136"/>
    </source>
</evidence>
<evidence type="ECO:0000259" key="6">
    <source>
        <dbReference type="Pfam" id="PF06305"/>
    </source>
</evidence>
<dbReference type="PANTHER" id="PTHR41335:SF1">
    <property type="entry name" value="MEMBRANE PROTEIN"/>
    <property type="match status" value="1"/>
</dbReference>
<feature type="domain" description="Lipopolysaccharide assembly protein A" evidence="6">
    <location>
        <begin position="51"/>
        <end position="109"/>
    </location>
</feature>
<comment type="caution">
    <text evidence="7">The sequence shown here is derived from an EMBL/GenBank/DDBJ whole genome shotgun (WGS) entry which is preliminary data.</text>
</comment>
<evidence type="ECO:0000313" key="7">
    <source>
        <dbReference type="EMBL" id="GAD12788.1"/>
    </source>
</evidence>
<dbReference type="InterPro" id="IPR010445">
    <property type="entry name" value="LapA_dom"/>
</dbReference>
<name>U2Y828_GEOKU</name>
<dbReference type="AlphaFoldDB" id="U2Y828"/>
<keyword evidence="2 5" id="KW-0812">Transmembrane</keyword>
<accession>U2Y828</accession>
<keyword evidence="4 5" id="KW-0472">Membrane</keyword>
<dbReference type="Pfam" id="PF06305">
    <property type="entry name" value="LapA_dom"/>
    <property type="match status" value="1"/>
</dbReference>
<dbReference type="PANTHER" id="PTHR41335">
    <property type="entry name" value="MEMBRANE PROTEIN-RELATED"/>
    <property type="match status" value="1"/>
</dbReference>
<evidence type="ECO:0000256" key="1">
    <source>
        <dbReference type="ARBA" id="ARBA00022475"/>
    </source>
</evidence>
<dbReference type="EMBL" id="BASG01000005">
    <property type="protein sequence ID" value="GAD12788.1"/>
    <property type="molecule type" value="Genomic_DNA"/>
</dbReference>
<evidence type="ECO:0000256" key="3">
    <source>
        <dbReference type="ARBA" id="ARBA00022989"/>
    </source>
</evidence>
<sequence length="127" mass="13891">MVFPSRNWGKRPRSNIGLFGSAKGGETMKGQINVILALVLALIVALLAVANVEQVTIHYLVGETRLPLIIVILGSAVLGGLVVGMLGWVRLFSLRRQVKLLEREREEWTKNKAGNTDGESVSLEREG</sequence>
<reference evidence="8" key="1">
    <citation type="journal article" date="2013" name="Genome">
        <title>Draft Genome Sequence of Geobacillus kaustophilus GBlys, a Lysogenic Strain with Bacteriophage phiOH2.</title>
        <authorList>
            <person name="Doi K."/>
            <person name="Mori K."/>
            <person name="Martono H."/>
            <person name="Nagayoshi Y."/>
            <person name="Fujino Y."/>
            <person name="Tashiro K."/>
            <person name="Kuhara S."/>
            <person name="Ohshima T."/>
        </authorList>
    </citation>
    <scope>NUCLEOTIDE SEQUENCE [LARGE SCALE GENOMIC DNA]</scope>
    <source>
        <strain evidence="8">GBlys</strain>
    </source>
</reference>
<protein>
    <recommendedName>
        <fullName evidence="6">Lipopolysaccharide assembly protein A domain-containing protein</fullName>
    </recommendedName>
</protein>
<dbReference type="GO" id="GO:0005886">
    <property type="term" value="C:plasma membrane"/>
    <property type="evidence" value="ECO:0007669"/>
    <property type="project" value="InterPro"/>
</dbReference>
<feature type="transmembrane region" description="Helical" evidence="5">
    <location>
        <begin position="32"/>
        <end position="52"/>
    </location>
</feature>